<comment type="caution">
    <text evidence="2">The sequence shown here is derived from an EMBL/GenBank/DDBJ whole genome shotgun (WGS) entry which is preliminary data.</text>
</comment>
<gene>
    <name evidence="2" type="ORF">RM479_16640</name>
</gene>
<name>A0ABU2MCQ3_9ACTN</name>
<keyword evidence="3" id="KW-1185">Reference proteome</keyword>
<evidence type="ECO:0000259" key="1">
    <source>
        <dbReference type="Pfam" id="PF13546"/>
    </source>
</evidence>
<feature type="domain" description="Transposase IS701-like DDE" evidence="1">
    <location>
        <begin position="2"/>
        <end position="82"/>
    </location>
</feature>
<sequence>MIRALLAPLTRKNCRTLAEHAGHRAPQRIQHLLNRAALNETALAADLRGYVIGRLGTDDVVLVVDGTGDLKKGTHTVGVTRQ</sequence>
<proteinExistence type="predicted"/>
<accession>A0ABU2MCQ3</accession>
<dbReference type="RefSeq" id="WP_311512630.1">
    <property type="nucleotide sequence ID" value="NZ_JAVREP010000010.1"/>
</dbReference>
<dbReference type="Proteomes" id="UP001183390">
    <property type="component" value="Unassembled WGS sequence"/>
</dbReference>
<reference evidence="3" key="1">
    <citation type="submission" date="2023-07" db="EMBL/GenBank/DDBJ databases">
        <title>30 novel species of actinomycetes from the DSMZ collection.</title>
        <authorList>
            <person name="Nouioui I."/>
        </authorList>
    </citation>
    <scope>NUCLEOTIDE SEQUENCE [LARGE SCALE GENOMIC DNA]</scope>
    <source>
        <strain evidence="3">DSM 44743</strain>
    </source>
</reference>
<protein>
    <submittedName>
        <fullName evidence="2">Transposase</fullName>
    </submittedName>
</protein>
<evidence type="ECO:0000313" key="2">
    <source>
        <dbReference type="EMBL" id="MDT0330041.1"/>
    </source>
</evidence>
<evidence type="ECO:0000313" key="3">
    <source>
        <dbReference type="Proteomes" id="UP001183390"/>
    </source>
</evidence>
<dbReference type="InterPro" id="IPR038721">
    <property type="entry name" value="IS701-like_DDE_dom"/>
</dbReference>
<organism evidence="2 3">
    <name type="scientific">Nocardiopsis lambiniae</name>
    <dbReference type="NCBI Taxonomy" id="3075539"/>
    <lineage>
        <taxon>Bacteria</taxon>
        <taxon>Bacillati</taxon>
        <taxon>Actinomycetota</taxon>
        <taxon>Actinomycetes</taxon>
        <taxon>Streptosporangiales</taxon>
        <taxon>Nocardiopsidaceae</taxon>
        <taxon>Nocardiopsis</taxon>
    </lineage>
</organism>
<dbReference type="Pfam" id="PF13546">
    <property type="entry name" value="DDE_5"/>
    <property type="match status" value="1"/>
</dbReference>
<dbReference type="EMBL" id="JAVREP010000010">
    <property type="protein sequence ID" value="MDT0330041.1"/>
    <property type="molecule type" value="Genomic_DNA"/>
</dbReference>